<dbReference type="EMBL" id="LAZR01052228">
    <property type="protein sequence ID" value="KKK83424.1"/>
    <property type="molecule type" value="Genomic_DNA"/>
</dbReference>
<evidence type="ECO:0000256" key="1">
    <source>
        <dbReference type="ARBA" id="ARBA00022598"/>
    </source>
</evidence>
<keyword evidence="1" id="KW-0436">Ligase</keyword>
<keyword evidence="5" id="KW-0030">Aminoacyl-tRNA synthetase</keyword>
<dbReference type="AlphaFoldDB" id="A0A0F9AYI0"/>
<dbReference type="InterPro" id="IPR013155">
    <property type="entry name" value="M/V/L/I-tRNA-synth_anticd-bd"/>
</dbReference>
<evidence type="ECO:0000256" key="3">
    <source>
        <dbReference type="ARBA" id="ARBA00022840"/>
    </source>
</evidence>
<keyword evidence="3" id="KW-0067">ATP-binding</keyword>
<evidence type="ECO:0000256" key="4">
    <source>
        <dbReference type="ARBA" id="ARBA00022917"/>
    </source>
</evidence>
<dbReference type="InterPro" id="IPR009080">
    <property type="entry name" value="tRNAsynth_Ia_anticodon-bd"/>
</dbReference>
<dbReference type="GO" id="GO:0006428">
    <property type="term" value="P:isoleucyl-tRNA aminoacylation"/>
    <property type="evidence" value="ECO:0007669"/>
    <property type="project" value="TreeGrafter"/>
</dbReference>
<evidence type="ECO:0000313" key="8">
    <source>
        <dbReference type="EMBL" id="KKK83424.1"/>
    </source>
</evidence>
<dbReference type="CDD" id="cd07960">
    <property type="entry name" value="Anticodon_Ia_Ile_BEm"/>
    <property type="match status" value="1"/>
</dbReference>
<dbReference type="GO" id="GO:0005524">
    <property type="term" value="F:ATP binding"/>
    <property type="evidence" value="ECO:0007669"/>
    <property type="project" value="UniProtKB-KW"/>
</dbReference>
<dbReference type="PANTHER" id="PTHR42765:SF1">
    <property type="entry name" value="ISOLEUCINE--TRNA LIGASE, MITOCHONDRIAL"/>
    <property type="match status" value="1"/>
</dbReference>
<protein>
    <recommendedName>
        <fullName evidence="9">Methionyl/Valyl/Leucyl/Isoleucyl-tRNA synthetase anticodon-binding domain-containing protein</fullName>
    </recommendedName>
</protein>
<dbReference type="GO" id="GO:0000049">
    <property type="term" value="F:tRNA binding"/>
    <property type="evidence" value="ECO:0007669"/>
    <property type="project" value="InterPro"/>
</dbReference>
<organism evidence="8">
    <name type="scientific">marine sediment metagenome</name>
    <dbReference type="NCBI Taxonomy" id="412755"/>
    <lineage>
        <taxon>unclassified sequences</taxon>
        <taxon>metagenomes</taxon>
        <taxon>ecological metagenomes</taxon>
    </lineage>
</organism>
<evidence type="ECO:0008006" key="9">
    <source>
        <dbReference type="Google" id="ProtNLM"/>
    </source>
</evidence>
<keyword evidence="2" id="KW-0547">Nucleotide-binding</keyword>
<feature type="non-terminal residue" evidence="8">
    <location>
        <position position="1"/>
    </location>
</feature>
<dbReference type="GO" id="GO:0004822">
    <property type="term" value="F:isoleucine-tRNA ligase activity"/>
    <property type="evidence" value="ECO:0007669"/>
    <property type="project" value="TreeGrafter"/>
</dbReference>
<evidence type="ECO:0000256" key="2">
    <source>
        <dbReference type="ARBA" id="ARBA00022741"/>
    </source>
</evidence>
<gene>
    <name evidence="8" type="ORF">LCGC14_2793540</name>
</gene>
<dbReference type="SUPFAM" id="SSF47323">
    <property type="entry name" value="Anticodon-binding domain of a subclass of class I aminoacyl-tRNA synthetases"/>
    <property type="match status" value="1"/>
</dbReference>
<dbReference type="GO" id="GO:0005829">
    <property type="term" value="C:cytosol"/>
    <property type="evidence" value="ECO:0007669"/>
    <property type="project" value="TreeGrafter"/>
</dbReference>
<evidence type="ECO:0000256" key="5">
    <source>
        <dbReference type="ARBA" id="ARBA00023146"/>
    </source>
</evidence>
<dbReference type="PANTHER" id="PTHR42765">
    <property type="entry name" value="SOLEUCYL-TRNA SYNTHETASE"/>
    <property type="match status" value="1"/>
</dbReference>
<dbReference type="InterPro" id="IPR033708">
    <property type="entry name" value="Anticodon_Ile_BEm"/>
</dbReference>
<reference evidence="8" key="1">
    <citation type="journal article" date="2015" name="Nature">
        <title>Complex archaea that bridge the gap between prokaryotes and eukaryotes.</title>
        <authorList>
            <person name="Spang A."/>
            <person name="Saw J.H."/>
            <person name="Jorgensen S.L."/>
            <person name="Zaremba-Niedzwiedzka K."/>
            <person name="Martijn J."/>
            <person name="Lind A.E."/>
            <person name="van Eijk R."/>
            <person name="Schleper C."/>
            <person name="Guy L."/>
            <person name="Ettema T.J."/>
        </authorList>
    </citation>
    <scope>NUCLEOTIDE SEQUENCE</scope>
</reference>
<dbReference type="InterPro" id="IPR050081">
    <property type="entry name" value="Ile-tRNA_ligase"/>
</dbReference>
<name>A0A0F9AYI0_9ZZZZ</name>
<comment type="caution">
    <text evidence="8">The sequence shown here is derived from an EMBL/GenBank/DDBJ whole genome shotgun (WGS) entry which is preliminary data.</text>
</comment>
<evidence type="ECO:0000259" key="6">
    <source>
        <dbReference type="Pfam" id="PF06827"/>
    </source>
</evidence>
<dbReference type="Gene3D" id="1.10.730.20">
    <property type="match status" value="1"/>
</dbReference>
<dbReference type="Pfam" id="PF06827">
    <property type="entry name" value="zf-FPG_IleRS"/>
    <property type="match status" value="1"/>
</dbReference>
<sequence length="237" mass="27039">MSRLHMLIKDVNEAYESFTFHEVYHRLHNFCIVDMSNFYLDILKDRLYTFRADSKERRAAQWVLNEILMAMTRLMAPVLSFTADEIWQHIKDTPADSVFLTDMPVPRTEFIDDKLEARWAKIQSVRDEVNKALELKRSEKFIGNSLEAKITVHAQDKELREMLEGYSADLPTIFIVSQAGVSAEGEGPHKSEDIPGLSITVEQAEGEKCARCWNRRLSVGTIAGAPDICERCSKAVA</sequence>
<proteinExistence type="predicted"/>
<dbReference type="Pfam" id="PF08264">
    <property type="entry name" value="Anticodon_1"/>
    <property type="match status" value="1"/>
</dbReference>
<dbReference type="InterPro" id="IPR010663">
    <property type="entry name" value="Znf_FPG/IleRS"/>
</dbReference>
<feature type="domain" description="Zinc finger FPG/IleRS-type" evidence="6">
    <location>
        <begin position="206"/>
        <end position="234"/>
    </location>
</feature>
<keyword evidence="4" id="KW-0648">Protein biosynthesis</keyword>
<evidence type="ECO:0000259" key="7">
    <source>
        <dbReference type="Pfam" id="PF08264"/>
    </source>
</evidence>
<accession>A0A0F9AYI0</accession>
<feature type="domain" description="Methionyl/Valyl/Leucyl/Isoleucyl-tRNA synthetase anticodon-binding" evidence="7">
    <location>
        <begin position="2"/>
        <end position="151"/>
    </location>
</feature>